<evidence type="ECO:0000313" key="3">
    <source>
        <dbReference type="Proteomes" id="UP000234329"/>
    </source>
</evidence>
<gene>
    <name evidence="2" type="ORF">B1757_09860</name>
</gene>
<reference evidence="2 3" key="1">
    <citation type="submission" date="2017-03" db="EMBL/GenBank/DDBJ databases">
        <title>Draft genime sequence of the acidophilic sulfur-oxidizing bacterium Acidithiobacillus sp. SH, isolated from seawater.</title>
        <authorList>
            <person name="Sharmin S."/>
            <person name="Tokuhisa M."/>
            <person name="Kanao T."/>
            <person name="Kamimura K."/>
        </authorList>
    </citation>
    <scope>NUCLEOTIDE SEQUENCE [LARGE SCALE GENOMIC DNA]</scope>
    <source>
        <strain evidence="2 3">SH</strain>
    </source>
</reference>
<feature type="transmembrane region" description="Helical" evidence="1">
    <location>
        <begin position="20"/>
        <end position="46"/>
    </location>
</feature>
<dbReference type="AlphaFoldDB" id="A0A2I1DKL5"/>
<dbReference type="RefSeq" id="WP_101538157.1">
    <property type="nucleotide sequence ID" value="NZ_MXAV01000036.1"/>
</dbReference>
<keyword evidence="3" id="KW-1185">Reference proteome</keyword>
<keyword evidence="1" id="KW-0812">Transmembrane</keyword>
<dbReference type="InParanoid" id="A0A2I1DKL5"/>
<feature type="transmembrane region" description="Helical" evidence="1">
    <location>
        <begin position="52"/>
        <end position="69"/>
    </location>
</feature>
<dbReference type="Proteomes" id="UP000234329">
    <property type="component" value="Unassembled WGS sequence"/>
</dbReference>
<name>A0A2I1DKL5_9PROT</name>
<sequence>MHPEDSLPDYEIKAFYSLRITLLFVLIYGAISLFVLSLYVFLYWYIGAYHCAMVPFLAIGGFMGGFVVLQKYPPTQIIIRQHNFHYAVRNVEEVIAELAVLWAQERRFYGFAWGYKIELKNDEDTLFIPLGMPKYPDGILIKIFPLGHRFLQKLTKYGGVTTVVEVKKEGEDVLIYGPLVTLKKIYDEIT</sequence>
<comment type="caution">
    <text evidence="2">The sequence shown here is derived from an EMBL/GenBank/DDBJ whole genome shotgun (WGS) entry which is preliminary data.</text>
</comment>
<proteinExistence type="predicted"/>
<organism evidence="2 3">
    <name type="scientific">Acidithiobacillus marinus</name>
    <dbReference type="NCBI Taxonomy" id="187490"/>
    <lineage>
        <taxon>Bacteria</taxon>
        <taxon>Pseudomonadati</taxon>
        <taxon>Pseudomonadota</taxon>
        <taxon>Acidithiobacillia</taxon>
        <taxon>Acidithiobacillales</taxon>
        <taxon>Acidithiobacillaceae</taxon>
        <taxon>Acidithiobacillus</taxon>
    </lineage>
</organism>
<protein>
    <submittedName>
        <fullName evidence="2">Uncharacterized protein</fullName>
    </submittedName>
</protein>
<evidence type="ECO:0000313" key="2">
    <source>
        <dbReference type="EMBL" id="PKY10396.1"/>
    </source>
</evidence>
<keyword evidence="1" id="KW-1133">Transmembrane helix</keyword>
<dbReference type="EMBL" id="MXAV01000036">
    <property type="protein sequence ID" value="PKY10396.1"/>
    <property type="molecule type" value="Genomic_DNA"/>
</dbReference>
<keyword evidence="1" id="KW-0472">Membrane</keyword>
<evidence type="ECO:0000256" key="1">
    <source>
        <dbReference type="SAM" id="Phobius"/>
    </source>
</evidence>
<dbReference type="OrthoDB" id="9990321at2"/>
<accession>A0A2I1DKL5</accession>